<dbReference type="PANTHER" id="PTHR45398">
    <property type="match status" value="1"/>
</dbReference>
<dbReference type="GO" id="GO:0003824">
    <property type="term" value="F:catalytic activity"/>
    <property type="evidence" value="ECO:0007669"/>
    <property type="project" value="InterPro"/>
</dbReference>
<dbReference type="InterPro" id="IPR001242">
    <property type="entry name" value="Condensation_dom"/>
</dbReference>
<dbReference type="PANTHER" id="PTHR45398:SF1">
    <property type="entry name" value="ENZYME, PUTATIVE (JCVI)-RELATED"/>
    <property type="match status" value="1"/>
</dbReference>
<dbReference type="EMBL" id="RXLQ01000075">
    <property type="protein sequence ID" value="RSZ55030.1"/>
    <property type="molecule type" value="Genomic_DNA"/>
</dbReference>
<feature type="non-terminal residue" evidence="2">
    <location>
        <position position="1"/>
    </location>
</feature>
<dbReference type="Proteomes" id="UP000278085">
    <property type="component" value="Unassembled WGS sequence"/>
</dbReference>
<dbReference type="Gene3D" id="3.30.559.10">
    <property type="entry name" value="Chloramphenicol acetyltransferase-like domain"/>
    <property type="match status" value="1"/>
</dbReference>
<reference evidence="2 3" key="1">
    <citation type="submission" date="2018-12" db="EMBL/GenBank/DDBJ databases">
        <authorList>
            <person name="Yang E."/>
        </authorList>
    </citation>
    <scope>NUCLEOTIDE SEQUENCE [LARGE SCALE GENOMIC DNA]</scope>
    <source>
        <strain evidence="2 3">SOD</strain>
    </source>
</reference>
<name>A0A430HBX5_9BURK</name>
<sequence length="163" mass="17703">LDSAALQAALDRIVARHESLRTSFRTIDGEAVQVIGDVDQGFALAHADLRGMDGHEAALAEEARAPFDLATGPLIRGRLLRVGDDEHILLVTQHHIISDGWSMGVLVREVSALYAAFSAQQADPLPPLAIQYADYAAWQRGWLKGEVLDQQTGFWSEHLAGAP</sequence>
<dbReference type="AlphaFoldDB" id="A0A430HBX5"/>
<evidence type="ECO:0000313" key="3">
    <source>
        <dbReference type="Proteomes" id="UP000278085"/>
    </source>
</evidence>
<dbReference type="SUPFAM" id="SSF52777">
    <property type="entry name" value="CoA-dependent acyltransferases"/>
    <property type="match status" value="1"/>
</dbReference>
<proteinExistence type="predicted"/>
<accession>A0A430HBX5</accession>
<evidence type="ECO:0000313" key="2">
    <source>
        <dbReference type="EMBL" id="RSZ55030.1"/>
    </source>
</evidence>
<protein>
    <recommendedName>
        <fullName evidence="1">Condensation domain-containing protein</fullName>
    </recommendedName>
</protein>
<comment type="caution">
    <text evidence="2">The sequence shown here is derived from an EMBL/GenBank/DDBJ whole genome shotgun (WGS) entry which is preliminary data.</text>
</comment>
<dbReference type="InterPro" id="IPR023213">
    <property type="entry name" value="CAT-like_dom_sf"/>
</dbReference>
<organism evidence="2 3">
    <name type="scientific">Massilia atriviolacea</name>
    <dbReference type="NCBI Taxonomy" id="2495579"/>
    <lineage>
        <taxon>Bacteria</taxon>
        <taxon>Pseudomonadati</taxon>
        <taxon>Pseudomonadota</taxon>
        <taxon>Betaproteobacteria</taxon>
        <taxon>Burkholderiales</taxon>
        <taxon>Oxalobacteraceae</taxon>
        <taxon>Telluria group</taxon>
        <taxon>Massilia</taxon>
    </lineage>
</organism>
<evidence type="ECO:0000259" key="1">
    <source>
        <dbReference type="Pfam" id="PF00668"/>
    </source>
</evidence>
<dbReference type="Pfam" id="PF00668">
    <property type="entry name" value="Condensation"/>
    <property type="match status" value="1"/>
</dbReference>
<dbReference type="RefSeq" id="WP_164558117.1">
    <property type="nucleotide sequence ID" value="NZ_RXLQ01000075.1"/>
</dbReference>
<feature type="non-terminal residue" evidence="2">
    <location>
        <position position="163"/>
    </location>
</feature>
<keyword evidence="3" id="KW-1185">Reference proteome</keyword>
<gene>
    <name evidence="2" type="ORF">EJB06_31625</name>
</gene>
<feature type="domain" description="Condensation" evidence="1">
    <location>
        <begin position="1"/>
        <end position="161"/>
    </location>
</feature>